<name>A0A9D1KUV9_9FLAO</name>
<dbReference type="PANTHER" id="PTHR43153">
    <property type="entry name" value="ELECTRON TRANSFER FLAVOPROTEIN ALPHA"/>
    <property type="match status" value="1"/>
</dbReference>
<reference evidence="5" key="2">
    <citation type="journal article" date="2021" name="PeerJ">
        <title>Extensive microbial diversity within the chicken gut microbiome revealed by metagenomics and culture.</title>
        <authorList>
            <person name="Gilroy R."/>
            <person name="Ravi A."/>
            <person name="Getino M."/>
            <person name="Pursley I."/>
            <person name="Horton D.L."/>
            <person name="Alikhan N.F."/>
            <person name="Baker D."/>
            <person name="Gharbi K."/>
            <person name="Hall N."/>
            <person name="Watson M."/>
            <person name="Adriaenssens E.M."/>
            <person name="Foster-Nyarko E."/>
            <person name="Jarju S."/>
            <person name="Secka A."/>
            <person name="Antonio M."/>
            <person name="Oren A."/>
            <person name="Chaudhuri R.R."/>
            <person name="La Ragione R."/>
            <person name="Hildebrand F."/>
            <person name="Pallen M.J."/>
        </authorList>
    </citation>
    <scope>NUCLEOTIDE SEQUENCE</scope>
    <source>
        <strain evidence="5">1383</strain>
    </source>
</reference>
<dbReference type="EMBL" id="DVLY01000162">
    <property type="protein sequence ID" value="HIT98465.1"/>
    <property type="molecule type" value="Genomic_DNA"/>
</dbReference>
<dbReference type="Gene3D" id="3.40.50.620">
    <property type="entry name" value="HUPs"/>
    <property type="match status" value="1"/>
</dbReference>
<dbReference type="GO" id="GO:0009055">
    <property type="term" value="F:electron transfer activity"/>
    <property type="evidence" value="ECO:0007669"/>
    <property type="project" value="InterPro"/>
</dbReference>
<dbReference type="AlphaFoldDB" id="A0A9D1KUV9"/>
<dbReference type="GO" id="GO:0033539">
    <property type="term" value="P:fatty acid beta-oxidation using acyl-CoA dehydrogenase"/>
    <property type="evidence" value="ECO:0007669"/>
    <property type="project" value="TreeGrafter"/>
</dbReference>
<reference evidence="5" key="1">
    <citation type="submission" date="2020-10" db="EMBL/GenBank/DDBJ databases">
        <authorList>
            <person name="Gilroy R."/>
        </authorList>
    </citation>
    <scope>NUCLEOTIDE SEQUENCE</scope>
    <source>
        <strain evidence="5">1383</strain>
    </source>
</reference>
<dbReference type="Gene3D" id="3.40.50.1220">
    <property type="entry name" value="TPP-binding domain"/>
    <property type="match status" value="1"/>
</dbReference>
<comment type="caution">
    <text evidence="5">The sequence shown here is derived from an EMBL/GenBank/DDBJ whole genome shotgun (WGS) entry which is preliminary data.</text>
</comment>
<protein>
    <submittedName>
        <fullName evidence="5">Uncharacterized protein</fullName>
    </submittedName>
</protein>
<feature type="domain" description="Electron transfer flavoprotein alpha/beta-subunit N-terminal" evidence="4">
    <location>
        <begin position="29"/>
        <end position="180"/>
    </location>
</feature>
<organism evidence="5 6">
    <name type="scientific">Candidatus Merdimorpha stercoravium</name>
    <dbReference type="NCBI Taxonomy" id="2840863"/>
    <lineage>
        <taxon>Bacteria</taxon>
        <taxon>Pseudomonadati</taxon>
        <taxon>Bacteroidota</taxon>
        <taxon>Flavobacteriia</taxon>
        <taxon>Flavobacteriales</taxon>
        <taxon>Candidatus Merdimorpha</taxon>
    </lineage>
</organism>
<dbReference type="PANTHER" id="PTHR43153:SF1">
    <property type="entry name" value="ELECTRON TRANSFER FLAVOPROTEIN SUBUNIT ALPHA, MITOCHONDRIAL"/>
    <property type="match status" value="1"/>
</dbReference>
<evidence type="ECO:0000313" key="6">
    <source>
        <dbReference type="Proteomes" id="UP000824161"/>
    </source>
</evidence>
<keyword evidence="2" id="KW-0249">Electron transport</keyword>
<keyword evidence="2" id="KW-0813">Transport</keyword>
<dbReference type="InterPro" id="IPR029035">
    <property type="entry name" value="DHS-like_NAD/FAD-binding_dom"/>
</dbReference>
<dbReference type="InterPro" id="IPR014729">
    <property type="entry name" value="Rossmann-like_a/b/a_fold"/>
</dbReference>
<dbReference type="SUPFAM" id="SSF52467">
    <property type="entry name" value="DHS-like NAD/FAD-binding domain"/>
    <property type="match status" value="1"/>
</dbReference>
<dbReference type="Pfam" id="PF01012">
    <property type="entry name" value="ETF"/>
    <property type="match status" value="1"/>
</dbReference>
<dbReference type="SUPFAM" id="SSF52402">
    <property type="entry name" value="Adenine nucleotide alpha hydrolases-like"/>
    <property type="match status" value="1"/>
</dbReference>
<evidence type="ECO:0000259" key="4">
    <source>
        <dbReference type="Pfam" id="PF01012"/>
    </source>
</evidence>
<comment type="similarity">
    <text evidence="1">Belongs to the ETF alpha-subunit/FixB family.</text>
</comment>
<evidence type="ECO:0000313" key="5">
    <source>
        <dbReference type="EMBL" id="HIT98465.1"/>
    </source>
</evidence>
<accession>A0A9D1KUV9</accession>
<dbReference type="Proteomes" id="UP000824161">
    <property type="component" value="Unassembled WGS sequence"/>
</dbReference>
<dbReference type="InterPro" id="IPR014731">
    <property type="entry name" value="ETF_asu_C"/>
</dbReference>
<dbReference type="InterPro" id="IPR001308">
    <property type="entry name" value="ETF_a/FixB"/>
</dbReference>
<dbReference type="GO" id="GO:0050660">
    <property type="term" value="F:flavin adenine dinucleotide binding"/>
    <property type="evidence" value="ECO:0007669"/>
    <property type="project" value="InterPro"/>
</dbReference>
<feature type="domain" description="Electron transfer flavoprotein alpha subunit C-terminal" evidence="3">
    <location>
        <begin position="295"/>
        <end position="372"/>
    </location>
</feature>
<gene>
    <name evidence="5" type="ORF">IAC44_06470</name>
</gene>
<evidence type="ECO:0000256" key="1">
    <source>
        <dbReference type="ARBA" id="ARBA00005817"/>
    </source>
</evidence>
<dbReference type="InterPro" id="IPR014730">
    <property type="entry name" value="ETF_a/b_N"/>
</dbReference>
<proteinExistence type="inferred from homology"/>
<dbReference type="Pfam" id="PF00766">
    <property type="entry name" value="ETF_alpha"/>
    <property type="match status" value="1"/>
</dbReference>
<evidence type="ECO:0000256" key="2">
    <source>
        <dbReference type="ARBA" id="ARBA00022982"/>
    </source>
</evidence>
<sequence length="427" mass="46349">MELWVAVHIASDVYSRVRVDTAQDVVCVDGDALSISPLDKQVLMKALSASPQVQVVSVCPQAQERVLRYAAAMGAPQVFRINDCPRDAYAAAAEVAAFLKDRPQPVVLCGESGWDYASGDFPRWLSQLSGIALVEGVCDFRPCADEPGMLEVSRQTDAFSETLRVKAPVILSCNKAIYPSEQVRIPSMREMMLAMRSQIHLVPPAGDFSPRKEYSGYRMMPARVSVRFLPPEDFVQMADVFQQALADAEGFSSEGETPVFSGRVLARVSSLEDPHPLPAQAEQVDRQPMPVHADVRTAPLVVSGGMGVEPSLWPLLEQLARDGGGATACTRPVYQAGRRPYFEHVGQTGAKVEPALYLAVGISGALQHIAGMIRSRKVLAINTDPQAEIFKYADYGVVGDAGRILPGLVEELRRRSGNPVNTSANSK</sequence>
<evidence type="ECO:0000259" key="3">
    <source>
        <dbReference type="Pfam" id="PF00766"/>
    </source>
</evidence>